<dbReference type="EMBL" id="CEKZ01000003">
    <property type="protein sequence ID" value="CEQ02557.1"/>
    <property type="molecule type" value="Genomic_DNA"/>
</dbReference>
<dbReference type="OrthoDB" id="1757840at2"/>
<name>A0A0C7QP28_PARSO</name>
<dbReference type="Proteomes" id="UP000049127">
    <property type="component" value="Unassembled WGS sequence"/>
</dbReference>
<protein>
    <submittedName>
        <fullName evidence="1">Uncharacterized protein</fullName>
    </submittedName>
</protein>
<accession>A0A0C7QP28</accession>
<sequence>MNDCDNNLISKILISYRELGEKKFFKQLIKDIQIDKKLYMLYFKKRFIPICTLPKLRIIFISKHGFVSFCYNFFTFLHSKNIFINISCKNLISIAKFVIYHEVGHILDTTIKENKLEYNQIVKTFIERLIEYDIDINSKDLHKVNLPPQVEECVIGIKKNLIERESKAWKIAYDMLVFEDKNEELIFNNMREYALATYNFGNIKNIINENNIDLFVKYKKAI</sequence>
<organism evidence="1 2">
    <name type="scientific">Paraclostridium sordellii</name>
    <name type="common">Clostridium sordellii</name>
    <dbReference type="NCBI Taxonomy" id="1505"/>
    <lineage>
        <taxon>Bacteria</taxon>
        <taxon>Bacillati</taxon>
        <taxon>Bacillota</taxon>
        <taxon>Clostridia</taxon>
        <taxon>Peptostreptococcales</taxon>
        <taxon>Peptostreptococcaceae</taxon>
        <taxon>Paraclostridium</taxon>
    </lineage>
</organism>
<gene>
    <name evidence="1" type="ORF">R28058_02901</name>
</gene>
<dbReference type="AlphaFoldDB" id="A0A0C7QP28"/>
<evidence type="ECO:0000313" key="2">
    <source>
        <dbReference type="Proteomes" id="UP000049127"/>
    </source>
</evidence>
<evidence type="ECO:0000313" key="1">
    <source>
        <dbReference type="EMBL" id="CEQ02557.1"/>
    </source>
</evidence>
<dbReference type="RefSeq" id="WP_055334847.1">
    <property type="nucleotide sequence ID" value="NZ_CDNF01000003.1"/>
</dbReference>
<reference evidence="1 2" key="1">
    <citation type="submission" date="2015-01" db="EMBL/GenBank/DDBJ databases">
        <authorList>
            <person name="Aslett A.Martin."/>
            <person name="De Silva Nishadi"/>
        </authorList>
    </citation>
    <scope>NUCLEOTIDE SEQUENCE [LARGE SCALE GENOMIC DNA]</scope>
    <source>
        <strain evidence="1 2">R28058</strain>
    </source>
</reference>
<proteinExistence type="predicted"/>